<proteinExistence type="predicted"/>
<name>A0A1S1HCA1_9SPHN</name>
<dbReference type="GO" id="GO:0030151">
    <property type="term" value="F:molybdenum ion binding"/>
    <property type="evidence" value="ECO:0007669"/>
    <property type="project" value="InterPro"/>
</dbReference>
<dbReference type="Pfam" id="PF03473">
    <property type="entry name" value="MOSC"/>
    <property type="match status" value="1"/>
</dbReference>
<dbReference type="InterPro" id="IPR011037">
    <property type="entry name" value="Pyrv_Knase-like_insert_dom_sf"/>
</dbReference>
<reference evidence="2 3" key="1">
    <citation type="submission" date="2016-09" db="EMBL/GenBank/DDBJ databases">
        <title>Metabolic pathway, cell adaptation mechanisms and a novel monoxygenase revealed through proteogenomic-transcription analysis of a Sphingomonas haloaromaticamans strain degrading the fungicide ortho-phenylphenol.</title>
        <authorList>
            <person name="Perruchon C."/>
            <person name="Papadopoulou E.S."/>
            <person name="Rousidou C."/>
            <person name="Vasileiadis S."/>
            <person name="Tanou G."/>
            <person name="Amoutzias G."/>
            <person name="Molassiotis A."/>
            <person name="Karpouzas D.G."/>
        </authorList>
    </citation>
    <scope>NUCLEOTIDE SEQUENCE [LARGE SCALE GENOMIC DNA]</scope>
    <source>
        <strain evidence="2 3">P3</strain>
    </source>
</reference>
<gene>
    <name evidence="2" type="ORF">BHE75_01805</name>
</gene>
<dbReference type="GO" id="GO:0030170">
    <property type="term" value="F:pyridoxal phosphate binding"/>
    <property type="evidence" value="ECO:0007669"/>
    <property type="project" value="InterPro"/>
</dbReference>
<dbReference type="InterPro" id="IPR052716">
    <property type="entry name" value="MOSC_domain"/>
</dbReference>
<keyword evidence="3" id="KW-1185">Reference proteome</keyword>
<dbReference type="PANTHER" id="PTHR36930:SF1">
    <property type="entry name" value="MOSC DOMAIN-CONTAINING PROTEIN"/>
    <property type="match status" value="1"/>
</dbReference>
<organism evidence="2 3">
    <name type="scientific">Edaphosphingomonas haloaromaticamans</name>
    <dbReference type="NCBI Taxonomy" id="653954"/>
    <lineage>
        <taxon>Bacteria</taxon>
        <taxon>Pseudomonadati</taxon>
        <taxon>Pseudomonadota</taxon>
        <taxon>Alphaproteobacteria</taxon>
        <taxon>Sphingomonadales</taxon>
        <taxon>Rhizorhabdaceae</taxon>
        <taxon>Edaphosphingomonas</taxon>
    </lineage>
</organism>
<dbReference type="Proteomes" id="UP000179467">
    <property type="component" value="Unassembled WGS sequence"/>
</dbReference>
<sequence>MTGRLLGIARHDRPRGPMETIDAAIVTPSLGIHGDHRGAVKPGGKGRRQVTVIARAAWDAAMADLGLAQPLDWWVRRANLLVDGIDLPREAGARLLFAGGVVLEITGECDPCRRMDEIAPGLQDALVPDWRGGITARVLAGGELAIGDEVRIGTS</sequence>
<dbReference type="PROSITE" id="PS51340">
    <property type="entry name" value="MOSC"/>
    <property type="match status" value="1"/>
</dbReference>
<evidence type="ECO:0000313" key="3">
    <source>
        <dbReference type="Proteomes" id="UP000179467"/>
    </source>
</evidence>
<dbReference type="EMBL" id="MIPT01000001">
    <property type="protein sequence ID" value="OHT19814.1"/>
    <property type="molecule type" value="Genomic_DNA"/>
</dbReference>
<dbReference type="RefSeq" id="WP_070933644.1">
    <property type="nucleotide sequence ID" value="NZ_MIPT01000001.1"/>
</dbReference>
<evidence type="ECO:0000259" key="1">
    <source>
        <dbReference type="PROSITE" id="PS51340"/>
    </source>
</evidence>
<dbReference type="SUPFAM" id="SSF50800">
    <property type="entry name" value="PK beta-barrel domain-like"/>
    <property type="match status" value="1"/>
</dbReference>
<dbReference type="OrthoDB" id="1550913at2"/>
<comment type="caution">
    <text evidence="2">The sequence shown here is derived from an EMBL/GenBank/DDBJ whole genome shotgun (WGS) entry which is preliminary data.</text>
</comment>
<evidence type="ECO:0000313" key="2">
    <source>
        <dbReference type="EMBL" id="OHT19814.1"/>
    </source>
</evidence>
<dbReference type="AlphaFoldDB" id="A0A1S1HCA1"/>
<dbReference type="Gene3D" id="2.40.33.20">
    <property type="entry name" value="PK beta-barrel domain-like"/>
    <property type="match status" value="1"/>
</dbReference>
<protein>
    <submittedName>
        <fullName evidence="2">MOSC domain protein</fullName>
    </submittedName>
</protein>
<dbReference type="PANTHER" id="PTHR36930">
    <property type="entry name" value="METAL-SULFUR CLUSTER BIOSYNTHESIS PROTEINS YUAD-RELATED"/>
    <property type="match status" value="1"/>
</dbReference>
<accession>A0A1S1HCA1</accession>
<dbReference type="GO" id="GO:0003824">
    <property type="term" value="F:catalytic activity"/>
    <property type="evidence" value="ECO:0007669"/>
    <property type="project" value="InterPro"/>
</dbReference>
<feature type="domain" description="MOSC" evidence="1">
    <location>
        <begin position="18"/>
        <end position="153"/>
    </location>
</feature>
<dbReference type="InterPro" id="IPR005302">
    <property type="entry name" value="MoCF_Sase_C"/>
</dbReference>